<evidence type="ECO:0000313" key="2">
    <source>
        <dbReference type="EMBL" id="KAL2612419.1"/>
    </source>
</evidence>
<evidence type="ECO:0000313" key="3">
    <source>
        <dbReference type="Proteomes" id="UP001605036"/>
    </source>
</evidence>
<dbReference type="Proteomes" id="UP001605036">
    <property type="component" value="Unassembled WGS sequence"/>
</dbReference>
<sequence length="197" mass="20776">MNSGVLLSSVQLLRMPAVRPLLLTGSFKFLSQAPLGGGGGGGGYRLALVASSSGTASSSSSRRTVEEEEEEEGEIPDMAGKQETPQPGAEREGYREDMAESYGVAYAIRSSDEGYGEIYGEAVKRYQTNPDVKEVQRGMTAERDQNADAVGGTKSGQEYDKSQGHPVAEKEDARHAEGKDAFQSTTPTMQSGGGAAT</sequence>
<reference evidence="2 3" key="1">
    <citation type="submission" date="2024-09" db="EMBL/GenBank/DDBJ databases">
        <title>Chromosome-scale assembly of Riccia fluitans.</title>
        <authorList>
            <person name="Paukszto L."/>
            <person name="Sawicki J."/>
            <person name="Karawczyk K."/>
            <person name="Piernik-Szablinska J."/>
            <person name="Szczecinska M."/>
            <person name="Mazdziarz M."/>
        </authorList>
    </citation>
    <scope>NUCLEOTIDE SEQUENCE [LARGE SCALE GENOMIC DNA]</scope>
    <source>
        <strain evidence="2">Rf_01</strain>
        <tissue evidence="2">Aerial parts of the thallus</tissue>
    </source>
</reference>
<dbReference type="PANTHER" id="PTHR36410">
    <property type="entry name" value="EXPRESSED PROTEIN"/>
    <property type="match status" value="1"/>
</dbReference>
<dbReference type="AlphaFoldDB" id="A0ABD1XUE6"/>
<feature type="compositionally biased region" description="Basic and acidic residues" evidence="1">
    <location>
        <begin position="157"/>
        <end position="180"/>
    </location>
</feature>
<keyword evidence="3" id="KW-1185">Reference proteome</keyword>
<dbReference type="PANTHER" id="PTHR36410:SF1">
    <property type="entry name" value="EXPRESSED PROTEIN"/>
    <property type="match status" value="1"/>
</dbReference>
<feature type="region of interest" description="Disordered" evidence="1">
    <location>
        <begin position="138"/>
        <end position="197"/>
    </location>
</feature>
<feature type="compositionally biased region" description="Acidic residues" evidence="1">
    <location>
        <begin position="66"/>
        <end position="75"/>
    </location>
</feature>
<feature type="compositionally biased region" description="Low complexity" evidence="1">
    <location>
        <begin position="51"/>
        <end position="62"/>
    </location>
</feature>
<evidence type="ECO:0008006" key="4">
    <source>
        <dbReference type="Google" id="ProtNLM"/>
    </source>
</evidence>
<accession>A0ABD1XUE6</accession>
<proteinExistence type="predicted"/>
<comment type="caution">
    <text evidence="2">The sequence shown here is derived from an EMBL/GenBank/DDBJ whole genome shotgun (WGS) entry which is preliminary data.</text>
</comment>
<evidence type="ECO:0000256" key="1">
    <source>
        <dbReference type="SAM" id="MobiDB-lite"/>
    </source>
</evidence>
<feature type="region of interest" description="Disordered" evidence="1">
    <location>
        <begin position="51"/>
        <end position="97"/>
    </location>
</feature>
<name>A0ABD1XUE6_9MARC</name>
<dbReference type="EMBL" id="JBHFFA010000007">
    <property type="protein sequence ID" value="KAL2612419.1"/>
    <property type="molecule type" value="Genomic_DNA"/>
</dbReference>
<organism evidence="2 3">
    <name type="scientific">Riccia fluitans</name>
    <dbReference type="NCBI Taxonomy" id="41844"/>
    <lineage>
        <taxon>Eukaryota</taxon>
        <taxon>Viridiplantae</taxon>
        <taxon>Streptophyta</taxon>
        <taxon>Embryophyta</taxon>
        <taxon>Marchantiophyta</taxon>
        <taxon>Marchantiopsida</taxon>
        <taxon>Marchantiidae</taxon>
        <taxon>Marchantiales</taxon>
        <taxon>Ricciaceae</taxon>
        <taxon>Riccia</taxon>
    </lineage>
</organism>
<protein>
    <recommendedName>
        <fullName evidence="4">Late embryogenesis abundant protein</fullName>
    </recommendedName>
</protein>
<gene>
    <name evidence="2" type="ORF">R1flu_024111</name>
</gene>